<dbReference type="PANTHER" id="PTHR10534:SF2">
    <property type="entry name" value="PYRIDOXAL KINASE"/>
    <property type="match status" value="1"/>
</dbReference>
<protein>
    <recommendedName>
        <fullName evidence="1">pyridoxal kinase</fullName>
        <ecNumber evidence="1">2.7.1.35</ecNumber>
    </recommendedName>
</protein>
<evidence type="ECO:0000313" key="7">
    <source>
        <dbReference type="EMBL" id="ASP19137.1"/>
    </source>
</evidence>
<evidence type="ECO:0000256" key="1">
    <source>
        <dbReference type="ARBA" id="ARBA00012104"/>
    </source>
</evidence>
<dbReference type="AlphaFoldDB" id="A0A222DYV4"/>
<accession>A0A222DYV4</accession>
<keyword evidence="2 7" id="KW-0808">Transferase</keyword>
<dbReference type="EMBL" id="CP022540">
    <property type="protein sequence ID" value="ASP19137.1"/>
    <property type="molecule type" value="Genomic_DNA"/>
</dbReference>
<sequence length="266" mass="27479">MARILILSSWVAYGHVGASAGAPALQALGHTVTQLPTVMLSNHPGWPQVAGVPIPPERIGAMIDAVEANGWLAEQDALLVGYLPTPEHVALAVELVERVRAVGARVVIDPVLGDAPKGLYLAEETAEALRDRLVPLADVLTPNLFELGWLTGTPAGDMQAARAAAETLLDPAQEVLVTSAPFGPGTTGVLRVTAEGAQVCPVPLRNGVPHGVGDVFSALIAGGLAPAAALGHLSSLIDSSLYAPHLRIAETATTWTRAMPLTAPEI</sequence>
<keyword evidence="5" id="KW-0067">ATP-binding</keyword>
<dbReference type="Gene3D" id="3.40.1190.20">
    <property type="match status" value="1"/>
</dbReference>
<evidence type="ECO:0000256" key="4">
    <source>
        <dbReference type="ARBA" id="ARBA00022777"/>
    </source>
</evidence>
<dbReference type="GO" id="GO:0005524">
    <property type="term" value="F:ATP binding"/>
    <property type="evidence" value="ECO:0007669"/>
    <property type="project" value="UniProtKB-KW"/>
</dbReference>
<gene>
    <name evidence="7" type="primary">pdxK</name>
    <name evidence="7" type="ORF">ANTHELSMS3_00416</name>
</gene>
<dbReference type="SUPFAM" id="SSF53613">
    <property type="entry name" value="Ribokinase-like"/>
    <property type="match status" value="1"/>
</dbReference>
<evidence type="ECO:0000256" key="3">
    <source>
        <dbReference type="ARBA" id="ARBA00022741"/>
    </source>
</evidence>
<dbReference type="KEGG" id="aht:ANTHELSMS3_00416"/>
<keyword evidence="3" id="KW-0547">Nucleotide-binding</keyword>
<keyword evidence="4 7" id="KW-0418">Kinase</keyword>
<dbReference type="CDD" id="cd01173">
    <property type="entry name" value="pyridoxal_pyridoxamine_kinase"/>
    <property type="match status" value="1"/>
</dbReference>
<dbReference type="GO" id="GO:0005829">
    <property type="term" value="C:cytosol"/>
    <property type="evidence" value="ECO:0007669"/>
    <property type="project" value="TreeGrafter"/>
</dbReference>
<evidence type="ECO:0000313" key="8">
    <source>
        <dbReference type="Proteomes" id="UP000203589"/>
    </source>
</evidence>
<keyword evidence="8" id="KW-1185">Reference proteome</keyword>
<dbReference type="GO" id="GO:0009443">
    <property type="term" value="P:pyridoxal 5'-phosphate salvage"/>
    <property type="evidence" value="ECO:0007669"/>
    <property type="project" value="InterPro"/>
</dbReference>
<dbReference type="PANTHER" id="PTHR10534">
    <property type="entry name" value="PYRIDOXAL KINASE"/>
    <property type="match status" value="1"/>
</dbReference>
<dbReference type="EC" id="2.7.1.35" evidence="1"/>
<name>A0A222DYV4_9RHOB</name>
<dbReference type="Pfam" id="PF08543">
    <property type="entry name" value="Phos_pyr_kin"/>
    <property type="match status" value="1"/>
</dbReference>
<evidence type="ECO:0000259" key="6">
    <source>
        <dbReference type="Pfam" id="PF08543"/>
    </source>
</evidence>
<dbReference type="InterPro" id="IPR013749">
    <property type="entry name" value="PM/HMP-P_kinase-1"/>
</dbReference>
<evidence type="ECO:0000256" key="2">
    <source>
        <dbReference type="ARBA" id="ARBA00022679"/>
    </source>
</evidence>
<dbReference type="GO" id="GO:0008478">
    <property type="term" value="F:pyridoxal kinase activity"/>
    <property type="evidence" value="ECO:0007669"/>
    <property type="project" value="UniProtKB-EC"/>
</dbReference>
<organism evidence="7 8">
    <name type="scientific">Antarctobacter heliothermus</name>
    <dbReference type="NCBI Taxonomy" id="74033"/>
    <lineage>
        <taxon>Bacteria</taxon>
        <taxon>Pseudomonadati</taxon>
        <taxon>Pseudomonadota</taxon>
        <taxon>Alphaproteobacteria</taxon>
        <taxon>Rhodobacterales</taxon>
        <taxon>Roseobacteraceae</taxon>
        <taxon>Antarctobacter</taxon>
    </lineage>
</organism>
<dbReference type="InterPro" id="IPR029056">
    <property type="entry name" value="Ribokinase-like"/>
</dbReference>
<dbReference type="InterPro" id="IPR004625">
    <property type="entry name" value="PyrdxlKinase"/>
</dbReference>
<reference evidence="7 8" key="1">
    <citation type="submission" date="2017-07" db="EMBL/GenBank/DDBJ databases">
        <title>Genome Sequence of Antarctobacter heliothermus Strain SMS3 Isolated from a culture of the Diatom Skeletonema marinoi.</title>
        <authorList>
            <person name="Topel M."/>
            <person name="Pinder M.I.M."/>
            <person name="Johansson O.N."/>
            <person name="Kourtchenko O."/>
            <person name="Godhe A."/>
            <person name="Clarke A.K."/>
        </authorList>
    </citation>
    <scope>NUCLEOTIDE SEQUENCE [LARGE SCALE GENOMIC DNA]</scope>
    <source>
        <strain evidence="7 8">SMS3</strain>
    </source>
</reference>
<dbReference type="Proteomes" id="UP000203589">
    <property type="component" value="Chromosome"/>
</dbReference>
<proteinExistence type="predicted"/>
<dbReference type="RefSeq" id="WP_094033426.1">
    <property type="nucleotide sequence ID" value="NZ_CP022540.1"/>
</dbReference>
<feature type="domain" description="Pyridoxamine kinase/Phosphomethylpyrimidine kinase" evidence="6">
    <location>
        <begin position="52"/>
        <end position="227"/>
    </location>
</feature>
<evidence type="ECO:0000256" key="5">
    <source>
        <dbReference type="ARBA" id="ARBA00022840"/>
    </source>
</evidence>
<dbReference type="OrthoDB" id="9800808at2"/>